<dbReference type="PROSITE" id="PS51898">
    <property type="entry name" value="TYR_RECOMBINASE"/>
    <property type="match status" value="1"/>
</dbReference>
<evidence type="ECO:0000313" key="9">
    <source>
        <dbReference type="Proteomes" id="UP001302443"/>
    </source>
</evidence>
<evidence type="ECO:0000259" key="6">
    <source>
        <dbReference type="PROSITE" id="PS51898"/>
    </source>
</evidence>
<feature type="domain" description="Tyr recombinase" evidence="6">
    <location>
        <begin position="211"/>
        <end position="385"/>
    </location>
</feature>
<dbReference type="SUPFAM" id="SSF56349">
    <property type="entry name" value="DNA breaking-rejoining enzymes"/>
    <property type="match status" value="1"/>
</dbReference>
<keyword evidence="9" id="KW-1185">Reference proteome</keyword>
<dbReference type="EMBL" id="CP135990">
    <property type="protein sequence ID" value="WPA91299.1"/>
    <property type="molecule type" value="Genomic_DNA"/>
</dbReference>
<dbReference type="InterPro" id="IPR044068">
    <property type="entry name" value="CB"/>
</dbReference>
<dbReference type="PROSITE" id="PS51900">
    <property type="entry name" value="CB"/>
    <property type="match status" value="1"/>
</dbReference>
<keyword evidence="3 5" id="KW-0238">DNA-binding</keyword>
<dbReference type="RefSeq" id="WP_286272834.1">
    <property type="nucleotide sequence ID" value="NZ_CP135990.1"/>
</dbReference>
<dbReference type="InterPro" id="IPR050090">
    <property type="entry name" value="Tyrosine_recombinase_XerCD"/>
</dbReference>
<protein>
    <submittedName>
        <fullName evidence="8">Phage integrase SAM-like domain-containing protein</fullName>
    </submittedName>
</protein>
<proteinExistence type="inferred from homology"/>
<keyword evidence="4" id="KW-0233">DNA recombination</keyword>
<dbReference type="Gene3D" id="1.10.150.130">
    <property type="match status" value="1"/>
</dbReference>
<sequence length="388" mass="45593">MALYFSCNNRGYYIWQKSHYGRLIRLDLRTRDFQIASNRAKILLSSYIKLKNKQYEFHQIRECLLLDRDTYIEGEIHLEAGFIHWMHTNGKVSRELDTQQEIKKQGHKLSSVAEEWYNEMEADWRPLTYKSNKGAVDLFISWYGDCDIESFDKLSISKFKNTLKNRYKSDTSRQSMFKKISALFNFATVKRDYLSKNPFLGMGFKKVKNLRAKTLISLELHNRVLESVEYKSNVWWLLQILYYTGMRITETIQLTIDDYVYITDRNQKVACISVNSKDGKRVKSISSVRNIPIHNDLISLGIMELLPTFPWSVHNPASRIVSKVFKNLNEQHTAHDYRYSLSDRLRDVPELPDHVRFSILGHSSNTMTDAVYRSKEPILLMKQAIDVT</sequence>
<dbReference type="InterPro" id="IPR002104">
    <property type="entry name" value="Integrase_catalytic"/>
</dbReference>
<dbReference type="InterPro" id="IPR010998">
    <property type="entry name" value="Integrase_recombinase_N"/>
</dbReference>
<feature type="domain" description="Core-binding (CB)" evidence="7">
    <location>
        <begin position="107"/>
        <end position="188"/>
    </location>
</feature>
<organism evidence="8 9">
    <name type="scientific">Providencia zhijiangensis</name>
    <dbReference type="NCBI Taxonomy" id="3053982"/>
    <lineage>
        <taxon>Bacteria</taxon>
        <taxon>Pseudomonadati</taxon>
        <taxon>Pseudomonadota</taxon>
        <taxon>Gammaproteobacteria</taxon>
        <taxon>Enterobacterales</taxon>
        <taxon>Morganellaceae</taxon>
        <taxon>Providencia</taxon>
    </lineage>
</organism>
<evidence type="ECO:0000256" key="2">
    <source>
        <dbReference type="ARBA" id="ARBA00022908"/>
    </source>
</evidence>
<evidence type="ECO:0000313" key="8">
    <source>
        <dbReference type="EMBL" id="WPA91299.1"/>
    </source>
</evidence>
<comment type="similarity">
    <text evidence="1">Belongs to the 'phage' integrase family.</text>
</comment>
<evidence type="ECO:0000256" key="1">
    <source>
        <dbReference type="ARBA" id="ARBA00008857"/>
    </source>
</evidence>
<dbReference type="InterPro" id="IPR013762">
    <property type="entry name" value="Integrase-like_cat_sf"/>
</dbReference>
<dbReference type="InterPro" id="IPR011010">
    <property type="entry name" value="DNA_brk_join_enz"/>
</dbReference>
<dbReference type="Gene3D" id="1.10.443.10">
    <property type="entry name" value="Intergrase catalytic core"/>
    <property type="match status" value="1"/>
</dbReference>
<dbReference type="PANTHER" id="PTHR30349:SF64">
    <property type="entry name" value="PROPHAGE INTEGRASE INTD-RELATED"/>
    <property type="match status" value="1"/>
</dbReference>
<accession>A0ABZ0MYU9</accession>
<dbReference type="Proteomes" id="UP001302443">
    <property type="component" value="Chromosome"/>
</dbReference>
<name>A0ABZ0MYU9_9GAMM</name>
<keyword evidence="2" id="KW-0229">DNA integration</keyword>
<evidence type="ECO:0000256" key="4">
    <source>
        <dbReference type="ARBA" id="ARBA00023172"/>
    </source>
</evidence>
<evidence type="ECO:0000256" key="5">
    <source>
        <dbReference type="PROSITE-ProRule" id="PRU01248"/>
    </source>
</evidence>
<dbReference type="PANTHER" id="PTHR30349">
    <property type="entry name" value="PHAGE INTEGRASE-RELATED"/>
    <property type="match status" value="1"/>
</dbReference>
<reference evidence="8 9" key="1">
    <citation type="submission" date="2023-09" db="EMBL/GenBank/DDBJ databases">
        <title>Genomic Revisitation and Reclassification of the Genus Providencia.</title>
        <authorList>
            <person name="Dong X."/>
        </authorList>
    </citation>
    <scope>NUCLEOTIDE SEQUENCE [LARGE SCALE GENOMIC DNA]</scope>
    <source>
        <strain evidence="8 9">D4759</strain>
    </source>
</reference>
<evidence type="ECO:0000256" key="3">
    <source>
        <dbReference type="ARBA" id="ARBA00023125"/>
    </source>
</evidence>
<gene>
    <name evidence="8" type="ORF">QS795_012535</name>
</gene>
<evidence type="ECO:0000259" key="7">
    <source>
        <dbReference type="PROSITE" id="PS51900"/>
    </source>
</evidence>